<keyword evidence="6" id="KW-1185">Reference proteome</keyword>
<dbReference type="CDD" id="cd07377">
    <property type="entry name" value="WHTH_GntR"/>
    <property type="match status" value="1"/>
</dbReference>
<gene>
    <name evidence="5" type="ORF">GCM10009765_33120</name>
</gene>
<dbReference type="SMART" id="SM00345">
    <property type="entry name" value="HTH_GNTR"/>
    <property type="match status" value="1"/>
</dbReference>
<comment type="caution">
    <text evidence="5">The sequence shown here is derived from an EMBL/GenBank/DDBJ whole genome shotgun (WGS) entry which is preliminary data.</text>
</comment>
<evidence type="ECO:0000313" key="5">
    <source>
        <dbReference type="EMBL" id="GAA1681380.1"/>
    </source>
</evidence>
<accession>A0ABN2H3P0</accession>
<name>A0ABN2H3P0_9ACTN</name>
<dbReference type="PRINTS" id="PR00035">
    <property type="entry name" value="HTHGNTR"/>
</dbReference>
<dbReference type="InterPro" id="IPR036390">
    <property type="entry name" value="WH_DNA-bd_sf"/>
</dbReference>
<dbReference type="SUPFAM" id="SSF48008">
    <property type="entry name" value="GntR ligand-binding domain-like"/>
    <property type="match status" value="1"/>
</dbReference>
<dbReference type="Gene3D" id="1.20.120.530">
    <property type="entry name" value="GntR ligand-binding domain-like"/>
    <property type="match status" value="1"/>
</dbReference>
<dbReference type="SMART" id="SM00895">
    <property type="entry name" value="FCD"/>
    <property type="match status" value="1"/>
</dbReference>
<evidence type="ECO:0000313" key="6">
    <source>
        <dbReference type="Proteomes" id="UP001500618"/>
    </source>
</evidence>
<protein>
    <recommendedName>
        <fullName evidence="4">HTH gntR-type domain-containing protein</fullName>
    </recommendedName>
</protein>
<keyword evidence="1" id="KW-0805">Transcription regulation</keyword>
<dbReference type="Pfam" id="PF00392">
    <property type="entry name" value="GntR"/>
    <property type="match status" value="1"/>
</dbReference>
<evidence type="ECO:0000259" key="4">
    <source>
        <dbReference type="PROSITE" id="PS50949"/>
    </source>
</evidence>
<dbReference type="RefSeq" id="WP_279583050.1">
    <property type="nucleotide sequence ID" value="NZ_BAAANY010000010.1"/>
</dbReference>
<sequence length="235" mass="25786">MDTSTRVPRSTAAASQRAIRERIKQLILDDGLSPGDPMPTESDLMDRLDVGRNSLREALKALQAVGIVEIRHGFGTYVGQLELDALADGLAFRGQLSLRTDRQAIRELVEVRSALEVGLVPQVIAAADPASLGRVEDALLEMEKAAEGGHTAPDADRRFHDHLYAPLQNRLLAQLLGAFWHVYHELSRQFGELDSTATGVAAEHREIYEAVRAADIPRAVVATEQHFTGIRNRIA</sequence>
<keyword evidence="2" id="KW-0238">DNA-binding</keyword>
<evidence type="ECO:0000256" key="1">
    <source>
        <dbReference type="ARBA" id="ARBA00023015"/>
    </source>
</evidence>
<dbReference type="Proteomes" id="UP001500618">
    <property type="component" value="Unassembled WGS sequence"/>
</dbReference>
<dbReference type="EMBL" id="BAAANY010000010">
    <property type="protein sequence ID" value="GAA1681380.1"/>
    <property type="molecule type" value="Genomic_DNA"/>
</dbReference>
<evidence type="ECO:0000256" key="2">
    <source>
        <dbReference type="ARBA" id="ARBA00023125"/>
    </source>
</evidence>
<evidence type="ECO:0000256" key="3">
    <source>
        <dbReference type="ARBA" id="ARBA00023163"/>
    </source>
</evidence>
<organism evidence="5 6">
    <name type="scientific">Fodinicola feengrottensis</name>
    <dbReference type="NCBI Taxonomy" id="435914"/>
    <lineage>
        <taxon>Bacteria</taxon>
        <taxon>Bacillati</taxon>
        <taxon>Actinomycetota</taxon>
        <taxon>Actinomycetes</taxon>
        <taxon>Mycobacteriales</taxon>
        <taxon>Fodinicola</taxon>
    </lineage>
</organism>
<dbReference type="PANTHER" id="PTHR43537">
    <property type="entry name" value="TRANSCRIPTIONAL REGULATOR, GNTR FAMILY"/>
    <property type="match status" value="1"/>
</dbReference>
<feature type="domain" description="HTH gntR-type" evidence="4">
    <location>
        <begin position="13"/>
        <end position="81"/>
    </location>
</feature>
<dbReference type="SUPFAM" id="SSF46785">
    <property type="entry name" value="Winged helix' DNA-binding domain"/>
    <property type="match status" value="1"/>
</dbReference>
<proteinExistence type="predicted"/>
<dbReference type="InterPro" id="IPR036388">
    <property type="entry name" value="WH-like_DNA-bd_sf"/>
</dbReference>
<dbReference type="PANTHER" id="PTHR43537:SF5">
    <property type="entry name" value="UXU OPERON TRANSCRIPTIONAL REGULATOR"/>
    <property type="match status" value="1"/>
</dbReference>
<reference evidence="5 6" key="1">
    <citation type="journal article" date="2019" name="Int. J. Syst. Evol. Microbiol.">
        <title>The Global Catalogue of Microorganisms (GCM) 10K type strain sequencing project: providing services to taxonomists for standard genome sequencing and annotation.</title>
        <authorList>
            <consortium name="The Broad Institute Genomics Platform"/>
            <consortium name="The Broad Institute Genome Sequencing Center for Infectious Disease"/>
            <person name="Wu L."/>
            <person name="Ma J."/>
        </authorList>
    </citation>
    <scope>NUCLEOTIDE SEQUENCE [LARGE SCALE GENOMIC DNA]</scope>
    <source>
        <strain evidence="5 6">JCM 14718</strain>
    </source>
</reference>
<dbReference type="InterPro" id="IPR000524">
    <property type="entry name" value="Tscrpt_reg_HTH_GntR"/>
</dbReference>
<keyword evidence="3" id="KW-0804">Transcription</keyword>
<dbReference type="Pfam" id="PF07729">
    <property type="entry name" value="FCD"/>
    <property type="match status" value="1"/>
</dbReference>
<dbReference type="InterPro" id="IPR008920">
    <property type="entry name" value="TF_FadR/GntR_C"/>
</dbReference>
<dbReference type="InterPro" id="IPR011711">
    <property type="entry name" value="GntR_C"/>
</dbReference>
<dbReference type="Gene3D" id="1.10.10.10">
    <property type="entry name" value="Winged helix-like DNA-binding domain superfamily/Winged helix DNA-binding domain"/>
    <property type="match status" value="1"/>
</dbReference>
<dbReference type="PROSITE" id="PS50949">
    <property type="entry name" value="HTH_GNTR"/>
    <property type="match status" value="1"/>
</dbReference>